<dbReference type="Proteomes" id="UP001155483">
    <property type="component" value="Unassembled WGS sequence"/>
</dbReference>
<evidence type="ECO:0000256" key="1">
    <source>
        <dbReference type="ARBA" id="ARBA00008857"/>
    </source>
</evidence>
<dbReference type="RefSeq" id="WP_279299923.1">
    <property type="nucleotide sequence ID" value="NZ_JAOTIF010000035.1"/>
</dbReference>
<dbReference type="Pfam" id="PF00589">
    <property type="entry name" value="Phage_integrase"/>
    <property type="match status" value="1"/>
</dbReference>
<comment type="similarity">
    <text evidence="1">Belongs to the 'phage' integrase family.</text>
</comment>
<evidence type="ECO:0000313" key="5">
    <source>
        <dbReference type="EMBL" id="MCU7552486.1"/>
    </source>
</evidence>
<dbReference type="InterPro" id="IPR011010">
    <property type="entry name" value="DNA_brk_join_enz"/>
</dbReference>
<evidence type="ECO:0000313" key="6">
    <source>
        <dbReference type="Proteomes" id="UP001155483"/>
    </source>
</evidence>
<dbReference type="AlphaFoldDB" id="A0A9X3BAB6"/>
<keyword evidence="3" id="KW-0233">DNA recombination</keyword>
<dbReference type="InterPro" id="IPR013762">
    <property type="entry name" value="Integrase-like_cat_sf"/>
</dbReference>
<dbReference type="Gene3D" id="1.10.443.10">
    <property type="entry name" value="Intergrase catalytic core"/>
    <property type="match status" value="1"/>
</dbReference>
<dbReference type="GO" id="GO:0006310">
    <property type="term" value="P:DNA recombination"/>
    <property type="evidence" value="ECO:0007669"/>
    <property type="project" value="UniProtKB-KW"/>
</dbReference>
<evidence type="ECO:0000259" key="4">
    <source>
        <dbReference type="PROSITE" id="PS51898"/>
    </source>
</evidence>
<dbReference type="GO" id="GO:0015074">
    <property type="term" value="P:DNA integration"/>
    <property type="evidence" value="ECO:0007669"/>
    <property type="project" value="InterPro"/>
</dbReference>
<proteinExistence type="inferred from homology"/>
<dbReference type="CDD" id="cd01185">
    <property type="entry name" value="INTN1_C_like"/>
    <property type="match status" value="1"/>
</dbReference>
<dbReference type="EMBL" id="JAOTIF010000035">
    <property type="protein sequence ID" value="MCU7552486.1"/>
    <property type="molecule type" value="Genomic_DNA"/>
</dbReference>
<protein>
    <submittedName>
        <fullName evidence="5">Site-specific integrase</fullName>
    </submittedName>
</protein>
<dbReference type="PANTHER" id="PTHR30349">
    <property type="entry name" value="PHAGE INTEGRASE-RELATED"/>
    <property type="match status" value="1"/>
</dbReference>
<dbReference type="InterPro" id="IPR050090">
    <property type="entry name" value="Tyrosine_recombinase_XerCD"/>
</dbReference>
<keyword evidence="6" id="KW-1185">Reference proteome</keyword>
<dbReference type="InterPro" id="IPR035386">
    <property type="entry name" value="Arm-DNA-bind_5"/>
</dbReference>
<dbReference type="SUPFAM" id="SSF56349">
    <property type="entry name" value="DNA breaking-rejoining enzymes"/>
    <property type="match status" value="1"/>
</dbReference>
<dbReference type="InterPro" id="IPR010998">
    <property type="entry name" value="Integrase_recombinase_N"/>
</dbReference>
<reference evidence="5" key="1">
    <citation type="submission" date="2022-09" db="EMBL/GenBank/DDBJ databases">
        <authorList>
            <person name="Yuan C."/>
            <person name="Ke Z."/>
        </authorList>
    </citation>
    <scope>NUCLEOTIDE SEQUENCE</scope>
    <source>
        <strain evidence="5">LB-8</strain>
    </source>
</reference>
<dbReference type="GO" id="GO:0003677">
    <property type="term" value="F:DNA binding"/>
    <property type="evidence" value="ECO:0007669"/>
    <property type="project" value="UniProtKB-KW"/>
</dbReference>
<reference evidence="5" key="2">
    <citation type="submission" date="2023-04" db="EMBL/GenBank/DDBJ databases">
        <title>Paracnuella aquatica gen. nov., sp. nov., a member of the family Chitinophagaceae isolated from a hot spring.</title>
        <authorList>
            <person name="Wang C."/>
        </authorList>
    </citation>
    <scope>NUCLEOTIDE SEQUENCE</scope>
    <source>
        <strain evidence="5">LB-8</strain>
    </source>
</reference>
<name>A0A9X3BAB6_9BACT</name>
<gene>
    <name evidence="5" type="ORF">OCK74_25425</name>
</gene>
<evidence type="ECO:0000256" key="3">
    <source>
        <dbReference type="ARBA" id="ARBA00023172"/>
    </source>
</evidence>
<dbReference type="PANTHER" id="PTHR30349:SF64">
    <property type="entry name" value="PROPHAGE INTEGRASE INTD-RELATED"/>
    <property type="match status" value="1"/>
</dbReference>
<keyword evidence="2" id="KW-0238">DNA-binding</keyword>
<accession>A0A9X3BAB6</accession>
<dbReference type="InterPro" id="IPR002104">
    <property type="entry name" value="Integrase_catalytic"/>
</dbReference>
<dbReference type="Pfam" id="PF17293">
    <property type="entry name" value="Arm-DNA-bind_5"/>
    <property type="match status" value="1"/>
</dbReference>
<dbReference type="Gene3D" id="1.10.150.130">
    <property type="match status" value="1"/>
</dbReference>
<organism evidence="5 6">
    <name type="scientific">Paraflavisolibacter caeni</name>
    <dbReference type="NCBI Taxonomy" id="2982496"/>
    <lineage>
        <taxon>Bacteria</taxon>
        <taxon>Pseudomonadati</taxon>
        <taxon>Bacteroidota</taxon>
        <taxon>Chitinophagia</taxon>
        <taxon>Chitinophagales</taxon>
        <taxon>Chitinophagaceae</taxon>
        <taxon>Paraflavisolibacter</taxon>
    </lineage>
</organism>
<sequence length="413" mass="48215">MIAKNFSLLFYPKKGKKIVRTEPQPLYMRITVDGIPKEISVGRKWFLDRWNTKAGRAIGTKEEVKALNAYLDTFQAKVYEARRQLVEAGREVSSEAIKNLLTGGKEKPRMLMEIFRLHNEQMKALVGGEYSAATLERYETSFKHTESFLGWKYSVQDMDIKKLDFEFVSDYEFWLKSERRCNHNSAIKYISNFRKIVNRCIRNGWLERDPFAGFKMNKREVIRDFLSEEELDRIANKRFHSERLGQVRDIFLFCCFTGLSYADVKKLKRTEISSGVDGDQWIFTSRQKTEEPSRVPLLPIALQIIEQYKDHKNCKLGNKVLPVFSNQKMNAYLKEMADVCGIHKHLTFHIARHTFATTVTLSNGVPIESVSKMLGHKNLRTTQHYAKILDRKVSEDMQLLRQRFLTKSKGIMQ</sequence>
<dbReference type="PROSITE" id="PS51898">
    <property type="entry name" value="TYR_RECOMBINASE"/>
    <property type="match status" value="1"/>
</dbReference>
<dbReference type="Pfam" id="PF13102">
    <property type="entry name" value="Phage_int_SAM_5"/>
    <property type="match status" value="1"/>
</dbReference>
<comment type="caution">
    <text evidence="5">The sequence shown here is derived from an EMBL/GenBank/DDBJ whole genome shotgun (WGS) entry which is preliminary data.</text>
</comment>
<dbReference type="InterPro" id="IPR025269">
    <property type="entry name" value="SAM-like_dom"/>
</dbReference>
<feature type="domain" description="Tyr recombinase" evidence="4">
    <location>
        <begin position="221"/>
        <end position="405"/>
    </location>
</feature>
<evidence type="ECO:0000256" key="2">
    <source>
        <dbReference type="ARBA" id="ARBA00023125"/>
    </source>
</evidence>